<evidence type="ECO:0000256" key="3">
    <source>
        <dbReference type="ARBA" id="ARBA00023157"/>
    </source>
</evidence>
<sequence length="916" mass="102476">MKLEFSVIRLLKMRLQVCCIVLLTFISHGNALNTIPNIVEESTKSEEAFPGELNHHRFQDNYFDSRFVQPQHPTTDTKSCKLSIDKNCENDGRCSYSLKLPSIDISGTLANIMSPDVQSRTAAQQCQELSGHVREVSVKQTALTEQSTEMGTNLNQKIQKLESELSNQIFNVSKTITDMQKGVYRPNITFTDNIKNPEIHLSNQNKEAQVHYFKVIEQKLESLELLFKASKLKDAADVEIASAKITPGFSNFETVDKQEEVTLSPASGIDLRTEAIYLQKSSHPEESIQPTSEVKQPTEQIFKQMMRSQSDLNDRINRLEQNLANVIGGLEQKLLSSIKFGFDLLHGKSPDSSGNVDKVLEKMTVYEDSTTSALDSDVISATPVESTAATTAVSIQSATLAASATAASSTVNITPTATTSEGGGSSEDIGPGLMLCRTCCEQVSLGEYLKAHGSRLPSSLDGSDDSDMMTRDPRFKPVSNATGGNYDDSEYDTEAETDEAEEVISIIRGVITNEYEQHSTKKEKLATQIEDTPLNETVNAEMIMVTVDKKSNISTSVDNMINNDDQVDNVTWEMTVVPRMTSVFPTVTFDEITLPSSDITGVETVTKVTLEALDIGSGETNNSDSSSIVIKSDKKKGSDYIESSGAGSVSENSFSHNKTLASPVLTTSQPQKMEESLTTIEADDCAELYLQGKRNSGSYTISPRKRGKWRVFCDMDTDGGGWTVIQRRYNGMVNFTRNWADYKNGFGKPDGEYWLGLDRMHFLTTTRKTRRLSLRIDLTDWDGVAHYAQYDVFRVRSESRKYQLIARRYSGTAGDALNHGDSYNHNMQFFTTYDRDNDHYKAGNCGEYYQSGWWFNACFAANLNGQYHRGPYKGVQKAIYWGTWYKLSNPLRNLRYTFKKVDMKVRPVRYKAKRRM</sequence>
<dbReference type="InterPro" id="IPR002181">
    <property type="entry name" value="Fibrinogen_a/b/g_C_dom"/>
</dbReference>
<dbReference type="CDD" id="cd00087">
    <property type="entry name" value="FReD"/>
    <property type="match status" value="1"/>
</dbReference>
<feature type="domain" description="Fibrinogen C-terminal" evidence="6">
    <location>
        <begin position="676"/>
        <end position="909"/>
    </location>
</feature>
<comment type="subcellular location">
    <subcellularLocation>
        <location evidence="1">Secreted</location>
    </subcellularLocation>
</comment>
<accession>A0ABP0GI89</accession>
<dbReference type="Proteomes" id="UP001642483">
    <property type="component" value="Unassembled WGS sequence"/>
</dbReference>
<keyword evidence="3" id="KW-1015">Disulfide bond</keyword>
<dbReference type="PANTHER" id="PTHR47221">
    <property type="entry name" value="FIBRINOGEN ALPHA CHAIN"/>
    <property type="match status" value="1"/>
</dbReference>
<evidence type="ECO:0000256" key="1">
    <source>
        <dbReference type="ARBA" id="ARBA00004613"/>
    </source>
</evidence>
<dbReference type="InterPro" id="IPR014716">
    <property type="entry name" value="Fibrinogen_a/b/g_C_1"/>
</dbReference>
<evidence type="ECO:0000256" key="5">
    <source>
        <dbReference type="SAM" id="MobiDB-lite"/>
    </source>
</evidence>
<feature type="region of interest" description="Disordered" evidence="5">
    <location>
        <begin position="454"/>
        <end position="498"/>
    </location>
</feature>
<evidence type="ECO:0000313" key="8">
    <source>
        <dbReference type="Proteomes" id="UP001642483"/>
    </source>
</evidence>
<keyword evidence="8" id="KW-1185">Reference proteome</keyword>
<dbReference type="PANTHER" id="PTHR47221:SF5">
    <property type="entry name" value="FIBRINOGEN C-TERMINAL DOMAIN-CONTAINING PROTEIN"/>
    <property type="match status" value="1"/>
</dbReference>
<dbReference type="Gene3D" id="3.90.215.10">
    <property type="entry name" value="Gamma Fibrinogen, chain A, domain 1"/>
    <property type="match status" value="1"/>
</dbReference>
<keyword evidence="4" id="KW-0325">Glycoprotein</keyword>
<organism evidence="7 8">
    <name type="scientific">Clavelina lepadiformis</name>
    <name type="common">Light-bulb sea squirt</name>
    <name type="synonym">Ascidia lepadiformis</name>
    <dbReference type="NCBI Taxonomy" id="159417"/>
    <lineage>
        <taxon>Eukaryota</taxon>
        <taxon>Metazoa</taxon>
        <taxon>Chordata</taxon>
        <taxon>Tunicata</taxon>
        <taxon>Ascidiacea</taxon>
        <taxon>Aplousobranchia</taxon>
        <taxon>Clavelinidae</taxon>
        <taxon>Clavelina</taxon>
    </lineage>
</organism>
<dbReference type="InterPro" id="IPR036056">
    <property type="entry name" value="Fibrinogen-like_C"/>
</dbReference>
<dbReference type="Pfam" id="PF00147">
    <property type="entry name" value="Fibrinogen_C"/>
    <property type="match status" value="1"/>
</dbReference>
<dbReference type="EMBL" id="CAWYQH010000119">
    <property type="protein sequence ID" value="CAK8690544.1"/>
    <property type="molecule type" value="Genomic_DNA"/>
</dbReference>
<gene>
    <name evidence="7" type="ORF">CVLEPA_LOCUS23151</name>
</gene>
<dbReference type="SUPFAM" id="SSF56496">
    <property type="entry name" value="Fibrinogen C-terminal domain-like"/>
    <property type="match status" value="1"/>
</dbReference>
<comment type="caution">
    <text evidence="7">The sequence shown here is derived from an EMBL/GenBank/DDBJ whole genome shotgun (WGS) entry which is preliminary data.</text>
</comment>
<evidence type="ECO:0000256" key="2">
    <source>
        <dbReference type="ARBA" id="ARBA00022525"/>
    </source>
</evidence>
<evidence type="ECO:0000256" key="4">
    <source>
        <dbReference type="ARBA" id="ARBA00023180"/>
    </source>
</evidence>
<name>A0ABP0GI89_CLALP</name>
<feature type="compositionally biased region" description="Acidic residues" evidence="5">
    <location>
        <begin position="487"/>
        <end position="498"/>
    </location>
</feature>
<reference evidence="7 8" key="1">
    <citation type="submission" date="2024-02" db="EMBL/GenBank/DDBJ databases">
        <authorList>
            <person name="Daric V."/>
            <person name="Darras S."/>
        </authorList>
    </citation>
    <scope>NUCLEOTIDE SEQUENCE [LARGE SCALE GENOMIC DNA]</scope>
</reference>
<proteinExistence type="predicted"/>
<dbReference type="PROSITE" id="PS00514">
    <property type="entry name" value="FIBRINOGEN_C_1"/>
    <property type="match status" value="1"/>
</dbReference>
<protein>
    <recommendedName>
        <fullName evidence="6">Fibrinogen C-terminal domain-containing protein</fullName>
    </recommendedName>
</protein>
<dbReference type="SMART" id="SM00186">
    <property type="entry name" value="FBG"/>
    <property type="match status" value="1"/>
</dbReference>
<dbReference type="InterPro" id="IPR037579">
    <property type="entry name" value="FIB_ANG-like"/>
</dbReference>
<keyword evidence="2" id="KW-0964">Secreted</keyword>
<dbReference type="InterPro" id="IPR020837">
    <property type="entry name" value="Fibrinogen_CS"/>
</dbReference>
<evidence type="ECO:0000259" key="6">
    <source>
        <dbReference type="PROSITE" id="PS51406"/>
    </source>
</evidence>
<dbReference type="NCBIfam" id="NF040941">
    <property type="entry name" value="GGGWT_bact"/>
    <property type="match status" value="1"/>
</dbReference>
<evidence type="ECO:0000313" key="7">
    <source>
        <dbReference type="EMBL" id="CAK8690544.1"/>
    </source>
</evidence>
<dbReference type="PROSITE" id="PS51406">
    <property type="entry name" value="FIBRINOGEN_C_2"/>
    <property type="match status" value="1"/>
</dbReference>